<dbReference type="InterPro" id="IPR040170">
    <property type="entry name" value="Cytosol_ACT"/>
</dbReference>
<dbReference type="InterPro" id="IPR033120">
    <property type="entry name" value="HOTDOG_ACOT"/>
</dbReference>
<dbReference type="InterPro" id="IPR006683">
    <property type="entry name" value="Thioestr_dom"/>
</dbReference>
<gene>
    <name evidence="5" type="primary">yciA</name>
    <name evidence="5" type="ordered locus">BMS_1356</name>
</gene>
<dbReference type="RefSeq" id="WP_014244008.1">
    <property type="nucleotide sequence ID" value="NC_016620.1"/>
</dbReference>
<dbReference type="SUPFAM" id="SSF54637">
    <property type="entry name" value="Thioesterase/thiol ester dehydrase-isomerase"/>
    <property type="match status" value="1"/>
</dbReference>
<dbReference type="Gene3D" id="3.10.129.10">
    <property type="entry name" value="Hotdog Thioesterase"/>
    <property type="match status" value="1"/>
</dbReference>
<dbReference type="AlphaFoldDB" id="E1WZN8"/>
<evidence type="ECO:0000313" key="5">
    <source>
        <dbReference type="EMBL" id="CBW26224.1"/>
    </source>
</evidence>
<evidence type="ECO:0000259" key="4">
    <source>
        <dbReference type="PROSITE" id="PS51770"/>
    </source>
</evidence>
<dbReference type="EMBL" id="FQ312005">
    <property type="protein sequence ID" value="CBW26224.1"/>
    <property type="molecule type" value="Genomic_DNA"/>
</dbReference>
<sequence>MSNDTPMGELSLRTLAMPADTNPNGDIFGGWLMSQMDIAGSIYAMRHCGGRVVTVAVDSMVFHSPVHVGDIVCCYSELIKKGNTSLRIKIEVFVVKRYKNERVKVTEGQFTYVRIDKSGKPTPVDGAAEK</sequence>
<protein>
    <submittedName>
        <fullName evidence="5">Acyl-coA hydrolase</fullName>
    </submittedName>
</protein>
<proteinExistence type="inferred from homology"/>
<feature type="domain" description="HotDog ACOT-type" evidence="4">
    <location>
        <begin position="6"/>
        <end position="118"/>
    </location>
</feature>
<evidence type="ECO:0000256" key="3">
    <source>
        <dbReference type="PROSITE-ProRule" id="PRU01106"/>
    </source>
</evidence>
<dbReference type="PANTHER" id="PTHR11049:SF5">
    <property type="entry name" value="ACYL-COA THIOESTER HYDROLASE YCIA"/>
    <property type="match status" value="1"/>
</dbReference>
<reference evidence="6" key="1">
    <citation type="journal article" date="2013" name="ISME J.">
        <title>A small predatory core genome in the divergent marine Bacteriovorax marinus SJ and the terrestrial Bdellovibrio bacteriovorus.</title>
        <authorList>
            <person name="Crossman L.C."/>
            <person name="Chen H."/>
            <person name="Cerdeno-Tarraga A.M."/>
            <person name="Brooks K."/>
            <person name="Quail M.A."/>
            <person name="Pineiro S.A."/>
            <person name="Hobley L."/>
            <person name="Sockett R.E."/>
            <person name="Bentley S.D."/>
            <person name="Parkhill J."/>
            <person name="Williams H.N."/>
            <person name="Stine O.C."/>
        </authorList>
    </citation>
    <scope>NUCLEOTIDE SEQUENCE [LARGE SCALE GENOMIC DNA]</scope>
    <source>
        <strain evidence="6">ATCC BAA-682 / DSM 15412 / SJ</strain>
    </source>
</reference>
<dbReference type="OrthoDB" id="9801856at2"/>
<dbReference type="KEGG" id="bmx:BMS_1356"/>
<dbReference type="InterPro" id="IPR029069">
    <property type="entry name" value="HotDog_dom_sf"/>
</dbReference>
<dbReference type="GO" id="GO:0052816">
    <property type="term" value="F:long-chain fatty acyl-CoA hydrolase activity"/>
    <property type="evidence" value="ECO:0007669"/>
    <property type="project" value="TreeGrafter"/>
</dbReference>
<dbReference type="PROSITE" id="PS51770">
    <property type="entry name" value="HOTDOG_ACOT"/>
    <property type="match status" value="1"/>
</dbReference>
<dbReference type="eggNOG" id="COG1607">
    <property type="taxonomic scope" value="Bacteria"/>
</dbReference>
<dbReference type="Proteomes" id="UP000008963">
    <property type="component" value="Chromosome"/>
</dbReference>
<comment type="similarity">
    <text evidence="1">Belongs to the acyl coenzyme A hydrolase family.</text>
</comment>
<evidence type="ECO:0000256" key="1">
    <source>
        <dbReference type="ARBA" id="ARBA00010458"/>
    </source>
</evidence>
<dbReference type="GO" id="GO:0009062">
    <property type="term" value="P:fatty acid catabolic process"/>
    <property type="evidence" value="ECO:0007669"/>
    <property type="project" value="TreeGrafter"/>
</dbReference>
<dbReference type="PANTHER" id="PTHR11049">
    <property type="entry name" value="ACYL COENZYME A THIOESTER HYDROLASE"/>
    <property type="match status" value="1"/>
</dbReference>
<dbReference type="PATRIC" id="fig|862908.3.peg.1290"/>
<dbReference type="Pfam" id="PF03061">
    <property type="entry name" value="4HBT"/>
    <property type="match status" value="1"/>
</dbReference>
<keyword evidence="6" id="KW-1185">Reference proteome</keyword>
<dbReference type="STRING" id="862908.BMS_1356"/>
<keyword evidence="2 3" id="KW-0378">Hydrolase</keyword>
<evidence type="ECO:0000313" key="6">
    <source>
        <dbReference type="Proteomes" id="UP000008963"/>
    </source>
</evidence>
<dbReference type="GO" id="GO:0005829">
    <property type="term" value="C:cytosol"/>
    <property type="evidence" value="ECO:0007669"/>
    <property type="project" value="TreeGrafter"/>
</dbReference>
<organism evidence="5 6">
    <name type="scientific">Halobacteriovorax marinus (strain ATCC BAA-682 / DSM 15412 / SJ)</name>
    <name type="common">Bacteriovorax marinus</name>
    <dbReference type="NCBI Taxonomy" id="862908"/>
    <lineage>
        <taxon>Bacteria</taxon>
        <taxon>Pseudomonadati</taxon>
        <taxon>Bdellovibrionota</taxon>
        <taxon>Bacteriovoracia</taxon>
        <taxon>Bacteriovoracales</taxon>
        <taxon>Halobacteriovoraceae</taxon>
        <taxon>Halobacteriovorax</taxon>
    </lineage>
</organism>
<accession>E1WZN8</accession>
<dbReference type="CDD" id="cd03442">
    <property type="entry name" value="BFIT_BACH"/>
    <property type="match status" value="1"/>
</dbReference>
<dbReference type="GO" id="GO:0006637">
    <property type="term" value="P:acyl-CoA metabolic process"/>
    <property type="evidence" value="ECO:0007669"/>
    <property type="project" value="TreeGrafter"/>
</dbReference>
<evidence type="ECO:0000256" key="2">
    <source>
        <dbReference type="ARBA" id="ARBA00022801"/>
    </source>
</evidence>
<dbReference type="HOGENOM" id="CLU_050164_2_0_7"/>
<name>E1WZN8_HALMS</name>